<sequence>MASISDIPAELILHVFECAGFDRPTLKTCSLVCKSWTPIAYSHLFRSASWTARMLEPVPHQPAPSCFIHIEDMTIYFPRLTPETLQNAGICMKKLVNVRMLHVNHPQFSDLDQPKLSVLSESFSGIVFLDITLGRITDLPRFIEFICSFPNLETLRLQHILLRQETPPYAYTGSSRMPLSFHTLETAVGGPVAQIVAQWFMSHEPRLPLVTIKMEFLEEPIISLIRSMPTTLQALHCNIWDPLPEELPCEFGLQSFVSLQSIRLMLPVFESQQRYPSSRIISGIIAGITPSTPLQDVMLGFNLMTPRRPLEAIRLNEVADWPAIDRIFGAQHFPTLKTITLKLVHFGSTDLRLSLESTLRDFLPHCDSRGVLRIDIKDTHTYVPK</sequence>
<dbReference type="Pfam" id="PF12937">
    <property type="entry name" value="F-box-like"/>
    <property type="match status" value="1"/>
</dbReference>
<feature type="domain" description="F-box" evidence="1">
    <location>
        <begin position="4"/>
        <end position="46"/>
    </location>
</feature>
<protein>
    <recommendedName>
        <fullName evidence="1">F-box domain-containing protein</fullName>
    </recommendedName>
</protein>
<dbReference type="SUPFAM" id="SSF52047">
    <property type="entry name" value="RNI-like"/>
    <property type="match status" value="1"/>
</dbReference>
<reference evidence="3" key="1">
    <citation type="submission" date="2024-06" db="EMBL/GenBank/DDBJ databases">
        <title>Multi-omics analyses provide insights into the biosynthesis of the anticancer antibiotic pleurotin in Hohenbuehelia grisea.</title>
        <authorList>
            <person name="Weaver J.A."/>
            <person name="Alberti F."/>
        </authorList>
    </citation>
    <scope>NUCLEOTIDE SEQUENCE [LARGE SCALE GENOMIC DNA]</scope>
    <source>
        <strain evidence="3">T-177</strain>
    </source>
</reference>
<accession>A0ABR3JSN0</accession>
<keyword evidence="3" id="KW-1185">Reference proteome</keyword>
<dbReference type="Gene3D" id="3.80.10.10">
    <property type="entry name" value="Ribonuclease Inhibitor"/>
    <property type="match status" value="1"/>
</dbReference>
<dbReference type="InterPro" id="IPR036047">
    <property type="entry name" value="F-box-like_dom_sf"/>
</dbReference>
<evidence type="ECO:0000313" key="3">
    <source>
        <dbReference type="Proteomes" id="UP001556367"/>
    </source>
</evidence>
<dbReference type="InterPro" id="IPR032675">
    <property type="entry name" value="LRR_dom_sf"/>
</dbReference>
<dbReference type="SUPFAM" id="SSF81383">
    <property type="entry name" value="F-box domain"/>
    <property type="match status" value="1"/>
</dbReference>
<dbReference type="Proteomes" id="UP001556367">
    <property type="component" value="Unassembled WGS sequence"/>
</dbReference>
<name>A0ABR3JSN0_9AGAR</name>
<evidence type="ECO:0000259" key="1">
    <source>
        <dbReference type="Pfam" id="PF12937"/>
    </source>
</evidence>
<comment type="caution">
    <text evidence="2">The sequence shown here is derived from an EMBL/GenBank/DDBJ whole genome shotgun (WGS) entry which is preliminary data.</text>
</comment>
<dbReference type="EMBL" id="JASNQZ010000003">
    <property type="protein sequence ID" value="KAL0958829.1"/>
    <property type="molecule type" value="Genomic_DNA"/>
</dbReference>
<evidence type="ECO:0000313" key="2">
    <source>
        <dbReference type="EMBL" id="KAL0958829.1"/>
    </source>
</evidence>
<organism evidence="2 3">
    <name type="scientific">Hohenbuehelia grisea</name>
    <dbReference type="NCBI Taxonomy" id="104357"/>
    <lineage>
        <taxon>Eukaryota</taxon>
        <taxon>Fungi</taxon>
        <taxon>Dikarya</taxon>
        <taxon>Basidiomycota</taxon>
        <taxon>Agaricomycotina</taxon>
        <taxon>Agaricomycetes</taxon>
        <taxon>Agaricomycetidae</taxon>
        <taxon>Agaricales</taxon>
        <taxon>Pleurotineae</taxon>
        <taxon>Pleurotaceae</taxon>
        <taxon>Hohenbuehelia</taxon>
    </lineage>
</organism>
<dbReference type="InterPro" id="IPR001810">
    <property type="entry name" value="F-box_dom"/>
</dbReference>
<gene>
    <name evidence="2" type="ORF">HGRIS_014146</name>
</gene>
<proteinExistence type="predicted"/>